<dbReference type="PIRSF" id="PIRSF016578">
    <property type="entry name" value="HsaA"/>
    <property type="match status" value="1"/>
</dbReference>
<dbReference type="InterPro" id="IPR009100">
    <property type="entry name" value="AcylCoA_DH/oxidase_NM_dom_sf"/>
</dbReference>
<dbReference type="Gene3D" id="1.20.140.10">
    <property type="entry name" value="Butyryl-CoA Dehydrogenase, subunit A, domain 3"/>
    <property type="match status" value="1"/>
</dbReference>
<dbReference type="RefSeq" id="WP_092744905.1">
    <property type="nucleotide sequence ID" value="NZ_FMZC01000011.1"/>
</dbReference>
<evidence type="ECO:0000313" key="10">
    <source>
        <dbReference type="Proteomes" id="UP000198781"/>
    </source>
</evidence>
<dbReference type="InterPro" id="IPR037069">
    <property type="entry name" value="AcylCoA_DH/ox_N_sf"/>
</dbReference>
<dbReference type="Pfam" id="PF02770">
    <property type="entry name" value="Acyl-CoA_dh_M"/>
    <property type="match status" value="1"/>
</dbReference>
<sequence length="430" mass="45015">MHIATPPAPSAPSTAHLALPFFGEEHRALIDGLVAWAAAQAVDETDDRAACREWVRRLGDGGWLRYCVPAAHGGVLGELDSRALVLLRETLAYHSPLADFAFAMQGLGSGAITLAGSAAQQARYLPAVARGEKIAAFALSEPEAGSDVGAMQTIATQASNAAAGGQYGSNTAGEALGPYALNGTKTWISNGGIADFYCVFAKTDPAGGTRGISAFIVDAPTPGLDDSQHIHVMAPHPLATLAFDGCTVPADALLGELHGGFKLAMRTLDIFRASVAGAALGMARRALAEAVHHARTRRMFGQTLGDFQLTQARLGEMAALVDGAALLTYRAAWMRDESLSAGNTSSPAEARNRSVAAEARNRSVAAAMAKMTATENAQRVIDMALQMHGGRGVEVGAKVEALYRDIRSLRIYEGATEVQQLIIGKAVLQE</sequence>
<dbReference type="EMBL" id="FMZC01000011">
    <property type="protein sequence ID" value="SDE03439.1"/>
    <property type="molecule type" value="Genomic_DNA"/>
</dbReference>
<dbReference type="Pfam" id="PF02771">
    <property type="entry name" value="Acyl-CoA_dh_N"/>
    <property type="match status" value="1"/>
</dbReference>
<feature type="domain" description="Acyl-CoA dehydrogenase/oxidase C-terminal" evidence="6">
    <location>
        <begin position="259"/>
        <end position="428"/>
    </location>
</feature>
<dbReference type="PANTHER" id="PTHR43884:SF22">
    <property type="entry name" value="BLR3437 PROTEIN"/>
    <property type="match status" value="1"/>
</dbReference>
<protein>
    <submittedName>
        <fullName evidence="9">Acyl-CoA dehydrogenase</fullName>
    </submittedName>
</protein>
<dbReference type="SUPFAM" id="SSF47203">
    <property type="entry name" value="Acyl-CoA dehydrogenase C-terminal domain-like"/>
    <property type="match status" value="1"/>
</dbReference>
<dbReference type="SUPFAM" id="SSF56645">
    <property type="entry name" value="Acyl-CoA dehydrogenase NM domain-like"/>
    <property type="match status" value="1"/>
</dbReference>
<dbReference type="OrthoDB" id="9770681at2"/>
<dbReference type="Pfam" id="PF00441">
    <property type="entry name" value="Acyl-CoA_dh_1"/>
    <property type="match status" value="1"/>
</dbReference>
<evidence type="ECO:0000259" key="7">
    <source>
        <dbReference type="Pfam" id="PF02770"/>
    </source>
</evidence>
<feature type="domain" description="Acyl-CoA oxidase/dehydrogenase middle" evidence="7">
    <location>
        <begin position="136"/>
        <end position="244"/>
    </location>
</feature>
<evidence type="ECO:0000256" key="5">
    <source>
        <dbReference type="ARBA" id="ARBA00023002"/>
    </source>
</evidence>
<dbReference type="Gene3D" id="2.40.110.10">
    <property type="entry name" value="Butyryl-CoA Dehydrogenase, subunit A, domain 2"/>
    <property type="match status" value="1"/>
</dbReference>
<dbReference type="GO" id="GO:0003995">
    <property type="term" value="F:acyl-CoA dehydrogenase activity"/>
    <property type="evidence" value="ECO:0007669"/>
    <property type="project" value="InterPro"/>
</dbReference>
<dbReference type="FunFam" id="1.20.140.10:FF:000001">
    <property type="entry name" value="Acyl-CoA dehydrogenase"/>
    <property type="match status" value="1"/>
</dbReference>
<dbReference type="AlphaFoldDB" id="A0A1G6ZLB8"/>
<reference evidence="9 10" key="1">
    <citation type="submission" date="2016-10" db="EMBL/GenBank/DDBJ databases">
        <authorList>
            <person name="de Groot N.N."/>
        </authorList>
    </citation>
    <scope>NUCLEOTIDE SEQUENCE [LARGE SCALE GENOMIC DNA]</scope>
    <source>
        <strain evidence="9 10">DSM 16619</strain>
    </source>
</reference>
<dbReference type="GO" id="GO:0050660">
    <property type="term" value="F:flavin adenine dinucleotide binding"/>
    <property type="evidence" value="ECO:0007669"/>
    <property type="project" value="InterPro"/>
</dbReference>
<feature type="domain" description="Acyl-CoA dehydrogenase/oxidase N-terminal" evidence="8">
    <location>
        <begin position="24"/>
        <end position="132"/>
    </location>
</feature>
<evidence type="ECO:0000313" key="9">
    <source>
        <dbReference type="EMBL" id="SDE03439.1"/>
    </source>
</evidence>
<comment type="cofactor">
    <cofactor evidence="1">
        <name>FAD</name>
        <dbReference type="ChEBI" id="CHEBI:57692"/>
    </cofactor>
</comment>
<dbReference type="Proteomes" id="UP000198781">
    <property type="component" value="Unassembled WGS sequence"/>
</dbReference>
<keyword evidence="5" id="KW-0560">Oxidoreductase</keyword>
<evidence type="ECO:0000259" key="6">
    <source>
        <dbReference type="Pfam" id="PF00441"/>
    </source>
</evidence>
<evidence type="ECO:0000259" key="8">
    <source>
        <dbReference type="Pfam" id="PF02771"/>
    </source>
</evidence>
<evidence type="ECO:0000256" key="4">
    <source>
        <dbReference type="ARBA" id="ARBA00022827"/>
    </source>
</evidence>
<proteinExistence type="inferred from homology"/>
<dbReference type="Gene3D" id="1.10.540.10">
    <property type="entry name" value="Acyl-CoA dehydrogenase/oxidase, N-terminal domain"/>
    <property type="match status" value="1"/>
</dbReference>
<dbReference type="PROSITE" id="PS00072">
    <property type="entry name" value="ACYL_COA_DH_1"/>
    <property type="match status" value="1"/>
</dbReference>
<dbReference type="STRING" id="187868.SAMN05192589_111136"/>
<dbReference type="PANTHER" id="PTHR43884">
    <property type="entry name" value="ACYL-COA DEHYDROGENASE"/>
    <property type="match status" value="1"/>
</dbReference>
<organism evidence="9 10">
    <name type="scientific">Paracidovorax valerianellae</name>
    <dbReference type="NCBI Taxonomy" id="187868"/>
    <lineage>
        <taxon>Bacteria</taxon>
        <taxon>Pseudomonadati</taxon>
        <taxon>Pseudomonadota</taxon>
        <taxon>Betaproteobacteria</taxon>
        <taxon>Burkholderiales</taxon>
        <taxon>Comamonadaceae</taxon>
        <taxon>Paracidovorax</taxon>
    </lineage>
</organism>
<name>A0A1G6ZLB8_9BURK</name>
<keyword evidence="4" id="KW-0274">FAD</keyword>
<evidence type="ECO:0000256" key="2">
    <source>
        <dbReference type="ARBA" id="ARBA00009347"/>
    </source>
</evidence>
<keyword evidence="10" id="KW-1185">Reference proteome</keyword>
<dbReference type="InterPro" id="IPR009075">
    <property type="entry name" value="AcylCo_DH/oxidase_C"/>
</dbReference>
<dbReference type="InterPro" id="IPR046373">
    <property type="entry name" value="Acyl-CoA_Oxase/DH_mid-dom_sf"/>
</dbReference>
<dbReference type="InterPro" id="IPR006089">
    <property type="entry name" value="Acyl-CoA_DH_CS"/>
</dbReference>
<keyword evidence="3" id="KW-0285">Flavoprotein</keyword>
<gene>
    <name evidence="9" type="ORF">SAMN05192589_111136</name>
</gene>
<evidence type="ECO:0000256" key="1">
    <source>
        <dbReference type="ARBA" id="ARBA00001974"/>
    </source>
</evidence>
<dbReference type="InterPro" id="IPR013786">
    <property type="entry name" value="AcylCoA_DH/ox_N"/>
</dbReference>
<dbReference type="InterPro" id="IPR036250">
    <property type="entry name" value="AcylCo_DH-like_C"/>
</dbReference>
<dbReference type="InterPro" id="IPR006091">
    <property type="entry name" value="Acyl-CoA_Oxase/DH_mid-dom"/>
</dbReference>
<comment type="similarity">
    <text evidence="2">Belongs to the acyl-CoA dehydrogenase family.</text>
</comment>
<evidence type="ECO:0000256" key="3">
    <source>
        <dbReference type="ARBA" id="ARBA00022630"/>
    </source>
</evidence>
<accession>A0A1G6ZLB8</accession>